<reference evidence="1 4" key="2">
    <citation type="journal article" date="2019" name="Emerg. Microbes Infect.">
        <title>Comprehensive subspecies identification of 175 nontuberculous mycobacteria species based on 7547 genomic profiles.</title>
        <authorList>
            <person name="Matsumoto Y."/>
            <person name="Kinjo T."/>
            <person name="Motooka D."/>
            <person name="Nabeya D."/>
            <person name="Jung N."/>
            <person name="Uechi K."/>
            <person name="Horii T."/>
            <person name="Iida T."/>
            <person name="Fujita J."/>
            <person name="Nakamura S."/>
        </authorList>
    </citation>
    <scope>NUCLEOTIDE SEQUENCE [LARGE SCALE GENOMIC DNA]</scope>
    <source>
        <strain evidence="1 4">JCM 16367</strain>
    </source>
</reference>
<keyword evidence="3" id="KW-1185">Reference proteome</keyword>
<gene>
    <name evidence="2" type="ORF">BST37_05600</name>
    <name evidence="1" type="ORF">MNVI_34300</name>
</gene>
<reference evidence="2 3" key="1">
    <citation type="submission" date="2017-02" db="EMBL/GenBank/DDBJ databases">
        <title>The new phylogeny of genus Mycobacterium.</title>
        <authorList>
            <person name="Tortoli E."/>
            <person name="Trovato A."/>
            <person name="Cirillo D.M."/>
        </authorList>
    </citation>
    <scope>NUCLEOTIDE SEQUENCE [LARGE SCALE GENOMIC DNA]</scope>
    <source>
        <strain evidence="2 3">DSM 45145</strain>
    </source>
</reference>
<dbReference type="AlphaFoldDB" id="A0A7I7PHS6"/>
<dbReference type="RefSeq" id="WP_083086502.1">
    <property type="nucleotide sequence ID" value="NZ_AP022583.1"/>
</dbReference>
<reference evidence="1" key="3">
    <citation type="submission" date="2020-02" db="EMBL/GenBank/DDBJ databases">
        <authorList>
            <person name="Matsumoto Y."/>
            <person name="Motooka D."/>
            <person name="Nakamura S."/>
        </authorList>
    </citation>
    <scope>NUCLEOTIDE SEQUENCE</scope>
    <source>
        <strain evidence="1">JCM 16367</strain>
    </source>
</reference>
<organism evidence="1 4">
    <name type="scientific">Mycobacterium noviomagense</name>
    <dbReference type="NCBI Taxonomy" id="459858"/>
    <lineage>
        <taxon>Bacteria</taxon>
        <taxon>Bacillati</taxon>
        <taxon>Actinomycetota</taxon>
        <taxon>Actinomycetes</taxon>
        <taxon>Mycobacteriales</taxon>
        <taxon>Mycobacteriaceae</taxon>
        <taxon>Mycobacterium</taxon>
    </lineage>
</organism>
<evidence type="ECO:0000313" key="4">
    <source>
        <dbReference type="Proteomes" id="UP000466894"/>
    </source>
</evidence>
<evidence type="ECO:0000313" key="2">
    <source>
        <dbReference type="EMBL" id="ORB16767.1"/>
    </source>
</evidence>
<sequence>MTNFDDLTQWSWLQAYSRFTLQNQDERQLYEVAESGADHTGTWHFKRNEGLSVGPLLLGSVISYRHPTADAAKAAAEEDFRQIVQLGKWLRYMVTHNPPA</sequence>
<name>A0A7I7PHS6_9MYCO</name>
<dbReference type="EMBL" id="MVIC01000006">
    <property type="protein sequence ID" value="ORB16767.1"/>
    <property type="molecule type" value="Genomic_DNA"/>
</dbReference>
<evidence type="ECO:0000313" key="1">
    <source>
        <dbReference type="EMBL" id="BBY08112.1"/>
    </source>
</evidence>
<dbReference type="Proteomes" id="UP000192374">
    <property type="component" value="Unassembled WGS sequence"/>
</dbReference>
<protein>
    <submittedName>
        <fullName evidence="1">Uncharacterized protein</fullName>
    </submittedName>
</protein>
<dbReference type="KEGG" id="mnv:MNVI_34300"/>
<dbReference type="EMBL" id="AP022583">
    <property type="protein sequence ID" value="BBY08112.1"/>
    <property type="molecule type" value="Genomic_DNA"/>
</dbReference>
<accession>A0A7I7PHS6</accession>
<proteinExistence type="predicted"/>
<dbReference type="Proteomes" id="UP000466894">
    <property type="component" value="Chromosome"/>
</dbReference>
<evidence type="ECO:0000313" key="3">
    <source>
        <dbReference type="Proteomes" id="UP000192374"/>
    </source>
</evidence>